<proteinExistence type="predicted"/>
<evidence type="ECO:0000256" key="1">
    <source>
        <dbReference type="SAM" id="MobiDB-lite"/>
    </source>
</evidence>
<dbReference type="STRING" id="1882918.BCY86_02850"/>
<evidence type="ECO:0000259" key="2">
    <source>
        <dbReference type="SMART" id="SM01001"/>
    </source>
</evidence>
<evidence type="ECO:0000313" key="4">
    <source>
        <dbReference type="Proteomes" id="UP000185544"/>
    </source>
</evidence>
<dbReference type="KEGG" id="pabo:BCY86_02850"/>
<feature type="domain" description="PurE" evidence="2">
    <location>
        <begin position="2"/>
        <end position="113"/>
    </location>
</feature>
<dbReference type="PANTHER" id="PTHR43064">
    <property type="entry name" value="PHOSPHORIBOSYLAMINOIMIDAZOLE CARBOXYLASE-RELATED"/>
    <property type="match status" value="1"/>
</dbReference>
<protein>
    <recommendedName>
        <fullName evidence="2">PurE domain-containing protein</fullName>
    </recommendedName>
</protein>
<dbReference type="GO" id="GO:0006189">
    <property type="term" value="P:'de novo' IMP biosynthetic process"/>
    <property type="evidence" value="ECO:0007669"/>
    <property type="project" value="InterPro"/>
</dbReference>
<dbReference type="EMBL" id="CP016908">
    <property type="protein sequence ID" value="APR99729.1"/>
    <property type="molecule type" value="Genomic_DNA"/>
</dbReference>
<keyword evidence="4" id="KW-1185">Reference proteome</keyword>
<dbReference type="Proteomes" id="UP000185544">
    <property type="component" value="Chromosome"/>
</dbReference>
<name>A0A1L6MW08_9BACT</name>
<evidence type="ECO:0000313" key="3">
    <source>
        <dbReference type="EMBL" id="APR99729.1"/>
    </source>
</evidence>
<dbReference type="AlphaFoldDB" id="A0A1L6MW08"/>
<sequence length="142" mass="15159">MEIGIPFQRITDVGIVGIHRLFAKQEVLTRCTGLIVIAWMEGALPSVVGGLVDIPAIAVPTSIGYGSSLQGPAAALFAMLNPALLASPYATSTTDSERHALLQESSVLIQHHESFTLFRSSSPPPPAHSLFPRDKNQVHLPP</sequence>
<dbReference type="SUPFAM" id="SSF52255">
    <property type="entry name" value="N5-CAIR mutase (phosphoribosylaminoimidazole carboxylase, PurE)"/>
    <property type="match status" value="1"/>
</dbReference>
<dbReference type="InterPro" id="IPR039476">
    <property type="entry name" value="P2CMN_synthase_LarB"/>
</dbReference>
<feature type="compositionally biased region" description="Basic and acidic residues" evidence="1">
    <location>
        <begin position="131"/>
        <end position="142"/>
    </location>
</feature>
<dbReference type="GO" id="GO:0016787">
    <property type="term" value="F:hydrolase activity"/>
    <property type="evidence" value="ECO:0007669"/>
    <property type="project" value="InterPro"/>
</dbReference>
<feature type="region of interest" description="Disordered" evidence="1">
    <location>
        <begin position="118"/>
        <end position="142"/>
    </location>
</feature>
<dbReference type="PANTHER" id="PTHR43064:SF1">
    <property type="entry name" value="SLL1489 PROTEIN"/>
    <property type="match status" value="1"/>
</dbReference>
<dbReference type="Gene3D" id="3.40.50.1970">
    <property type="match status" value="1"/>
</dbReference>
<accession>A0A1L6MW08</accession>
<organism evidence="3 4">
    <name type="scientific">Pajaroellobacter abortibovis</name>
    <dbReference type="NCBI Taxonomy" id="1882918"/>
    <lineage>
        <taxon>Bacteria</taxon>
        <taxon>Pseudomonadati</taxon>
        <taxon>Myxococcota</taxon>
        <taxon>Polyangia</taxon>
        <taxon>Polyangiales</taxon>
        <taxon>Polyangiaceae</taxon>
    </lineage>
</organism>
<dbReference type="InterPro" id="IPR000031">
    <property type="entry name" value="PurE_dom"/>
</dbReference>
<gene>
    <name evidence="3" type="ORF">BCY86_02850</name>
</gene>
<dbReference type="SMART" id="SM01001">
    <property type="entry name" value="AIRC"/>
    <property type="match status" value="1"/>
</dbReference>
<reference evidence="3 4" key="1">
    <citation type="submission" date="2016-08" db="EMBL/GenBank/DDBJ databases">
        <title>Identification and validation of antigenic proteins from Pajaroellobacter abortibovis using de-novo genome sequence assembly and reverse vaccinology.</title>
        <authorList>
            <person name="Welly B.T."/>
            <person name="Miller M.R."/>
            <person name="Stott J.L."/>
            <person name="Blanchard M.T."/>
            <person name="Islas-Trejo A.D."/>
            <person name="O'Rourke S.M."/>
            <person name="Young A.E."/>
            <person name="Medrano J.F."/>
            <person name="Van Eenennaam A.L."/>
        </authorList>
    </citation>
    <scope>NUCLEOTIDE SEQUENCE [LARGE SCALE GENOMIC DNA]</scope>
    <source>
        <strain evidence="3 4">BTF92-0548A/99-0131</strain>
    </source>
</reference>